<organism evidence="1 2">
    <name type="scientific">Ramlibacter henchirensis</name>
    <dbReference type="NCBI Taxonomy" id="204072"/>
    <lineage>
        <taxon>Bacteria</taxon>
        <taxon>Pseudomonadati</taxon>
        <taxon>Pseudomonadota</taxon>
        <taxon>Betaproteobacteria</taxon>
        <taxon>Burkholderiales</taxon>
        <taxon>Comamonadaceae</taxon>
        <taxon>Ramlibacter</taxon>
    </lineage>
</organism>
<dbReference type="Proteomes" id="UP000298180">
    <property type="component" value="Unassembled WGS sequence"/>
</dbReference>
<evidence type="ECO:0000313" key="1">
    <source>
        <dbReference type="EMBL" id="TFZ06285.1"/>
    </source>
</evidence>
<dbReference type="InterPro" id="IPR014845">
    <property type="entry name" value="GYD/TTHA1554"/>
</dbReference>
<evidence type="ECO:0000313" key="2">
    <source>
        <dbReference type="Proteomes" id="UP000298180"/>
    </source>
</evidence>
<proteinExistence type="predicted"/>
<reference evidence="1 2" key="1">
    <citation type="submission" date="2019-03" db="EMBL/GenBank/DDBJ databases">
        <title>Ramlibacter henchirensis DSM 14656, whole genome shotgun sequence.</title>
        <authorList>
            <person name="Zhang X."/>
            <person name="Feng G."/>
            <person name="Zhu H."/>
        </authorList>
    </citation>
    <scope>NUCLEOTIDE SEQUENCE [LARGE SCALE GENOMIC DNA]</scope>
    <source>
        <strain evidence="1 2">DSM 14656</strain>
    </source>
</reference>
<gene>
    <name evidence="1" type="ORF">EZ313_06475</name>
</gene>
<dbReference type="RefSeq" id="WP_135262372.1">
    <property type="nucleotide sequence ID" value="NZ_SMLM01000001.1"/>
</dbReference>
<protein>
    <submittedName>
        <fullName evidence="1">GYD domain-containing protein</fullName>
    </submittedName>
</protein>
<comment type="caution">
    <text evidence="1">The sequence shown here is derived from an EMBL/GenBank/DDBJ whole genome shotgun (WGS) entry which is preliminary data.</text>
</comment>
<name>A0A4Z0C861_9BURK</name>
<dbReference type="Pfam" id="PF08734">
    <property type="entry name" value="GYD"/>
    <property type="match status" value="1"/>
</dbReference>
<keyword evidence="2" id="KW-1185">Reference proteome</keyword>
<sequence length="97" mass="10807">MSTYIALAKFTDQGLKGVKETVKRADAARETASKYGVQMKDIYWTLGEYDIVILLDAKDDASLTAFNLALSSMGNVKFQTMKAFTRDETEAMLGRIK</sequence>
<dbReference type="OrthoDB" id="5243930at2"/>
<accession>A0A4Z0C861</accession>
<dbReference type="AlphaFoldDB" id="A0A4Z0C861"/>
<dbReference type="EMBL" id="SMLM01000001">
    <property type="protein sequence ID" value="TFZ06285.1"/>
    <property type="molecule type" value="Genomic_DNA"/>
</dbReference>